<evidence type="ECO:0000256" key="1">
    <source>
        <dbReference type="SAM" id="MobiDB-lite"/>
    </source>
</evidence>
<dbReference type="EMBL" id="JBCLSH010000016">
    <property type="protein sequence ID" value="MEY8443753.1"/>
    <property type="molecule type" value="Genomic_DNA"/>
</dbReference>
<comment type="caution">
    <text evidence="2">The sequence shown here is derived from an EMBL/GenBank/DDBJ whole genome shotgun (WGS) entry which is preliminary data.</text>
</comment>
<accession>A0ABV4D4S7</accession>
<evidence type="ECO:0000313" key="3">
    <source>
        <dbReference type="Proteomes" id="UP001565283"/>
    </source>
</evidence>
<evidence type="ECO:0000313" key="2">
    <source>
        <dbReference type="EMBL" id="MEY8443753.1"/>
    </source>
</evidence>
<name>A0ABV4D4S7_9LACT</name>
<keyword evidence="3" id="KW-1185">Reference proteome</keyword>
<reference evidence="2 3" key="1">
    <citation type="submission" date="2024-03" db="EMBL/GenBank/DDBJ databases">
        <title>Mouse gut bacterial collection (mGBC) of GemPharmatech.</title>
        <authorList>
            <person name="He Y."/>
            <person name="Dong L."/>
            <person name="Wu D."/>
            <person name="Gao X."/>
            <person name="Lin Z."/>
        </authorList>
    </citation>
    <scope>NUCLEOTIDE SEQUENCE [LARGE SCALE GENOMIC DNA]</scope>
    <source>
        <strain evidence="2 3">61-15</strain>
    </source>
</reference>
<proteinExistence type="predicted"/>
<sequence length="173" mass="18563">MKKYIVVGMFSFLLGAIVALGISNITQPPATPVAKNDTAASVAKESSSSKPSVASESTTPSTSSSEKSISELYRLIPPHTSYKTLILAKAPEAEAYMQANGYTLTSKANKDLNEKALISEASTELPHPLDAYGKEIYLYFWATDAQVSELGAVRSDGKVVFFKATDAYLNSLK</sequence>
<protein>
    <submittedName>
        <fullName evidence="2">Uncharacterized protein</fullName>
    </submittedName>
</protein>
<dbReference type="RefSeq" id="WP_369948332.1">
    <property type="nucleotide sequence ID" value="NZ_JBCLSH010000016.1"/>
</dbReference>
<feature type="compositionally biased region" description="Low complexity" evidence="1">
    <location>
        <begin position="39"/>
        <end position="65"/>
    </location>
</feature>
<dbReference type="Proteomes" id="UP001565283">
    <property type="component" value="Unassembled WGS sequence"/>
</dbReference>
<feature type="region of interest" description="Disordered" evidence="1">
    <location>
        <begin position="31"/>
        <end position="65"/>
    </location>
</feature>
<gene>
    <name evidence="2" type="ORF">AALA52_05800</name>
</gene>
<organism evidence="2 3">
    <name type="scientific">Lactococcus ileimucosae</name>
    <dbReference type="NCBI Taxonomy" id="2941329"/>
    <lineage>
        <taxon>Bacteria</taxon>
        <taxon>Bacillati</taxon>
        <taxon>Bacillota</taxon>
        <taxon>Bacilli</taxon>
        <taxon>Lactobacillales</taxon>
        <taxon>Streptococcaceae</taxon>
        <taxon>Lactococcus</taxon>
    </lineage>
</organism>